<evidence type="ECO:0000256" key="1">
    <source>
        <dbReference type="SAM" id="MobiDB-lite"/>
    </source>
</evidence>
<reference evidence="3" key="2">
    <citation type="submission" date="2019-02" db="EMBL/GenBank/DDBJ databases">
        <title>Opniocepnalus argus Var Kimnra genome.</title>
        <authorList>
            <person name="Zhou C."/>
            <person name="Xiao S."/>
        </authorList>
    </citation>
    <scope>NUCLEOTIDE SEQUENCE [LARGE SCALE GENOMIC DNA]</scope>
</reference>
<feature type="compositionally biased region" description="Polar residues" evidence="1">
    <location>
        <begin position="10"/>
        <end position="20"/>
    </location>
</feature>
<gene>
    <name evidence="2" type="ORF">EXN66_Car015806</name>
</gene>
<protein>
    <submittedName>
        <fullName evidence="2">Uncharacterized protein</fullName>
    </submittedName>
</protein>
<dbReference type="EMBL" id="CM015726">
    <property type="protein sequence ID" value="KAF3700119.1"/>
    <property type="molecule type" value="Genomic_DNA"/>
</dbReference>
<sequence length="53" mass="5944">MTKSPYVDSNPPTARQGNPQKMAQCQLHIFHKGSFTVQQCAALKEDVQRQPTT</sequence>
<dbReference type="Proteomes" id="UP000503349">
    <property type="component" value="Chromosome 15"/>
</dbReference>
<organism evidence="2 3">
    <name type="scientific">Channa argus</name>
    <name type="common">Northern snakehead</name>
    <name type="synonym">Ophicephalus argus</name>
    <dbReference type="NCBI Taxonomy" id="215402"/>
    <lineage>
        <taxon>Eukaryota</taxon>
        <taxon>Metazoa</taxon>
        <taxon>Chordata</taxon>
        <taxon>Craniata</taxon>
        <taxon>Vertebrata</taxon>
        <taxon>Euteleostomi</taxon>
        <taxon>Actinopterygii</taxon>
        <taxon>Neopterygii</taxon>
        <taxon>Teleostei</taxon>
        <taxon>Neoteleostei</taxon>
        <taxon>Acanthomorphata</taxon>
        <taxon>Anabantaria</taxon>
        <taxon>Anabantiformes</taxon>
        <taxon>Channoidei</taxon>
        <taxon>Channidae</taxon>
        <taxon>Channa</taxon>
    </lineage>
</organism>
<name>A0A6G1QCI6_CHAAH</name>
<proteinExistence type="predicted"/>
<evidence type="ECO:0000313" key="3">
    <source>
        <dbReference type="Proteomes" id="UP000503349"/>
    </source>
</evidence>
<reference evidence="2 3" key="1">
    <citation type="submission" date="2019-02" db="EMBL/GenBank/DDBJ databases">
        <title>Opniocepnalus argus genome.</title>
        <authorList>
            <person name="Zhou C."/>
            <person name="Xiao S."/>
        </authorList>
    </citation>
    <scope>NUCLEOTIDE SEQUENCE [LARGE SCALE GENOMIC DNA]</scope>
    <source>
        <strain evidence="2">OARG1902GOOAL</strain>
        <tissue evidence="2">Muscle</tissue>
    </source>
</reference>
<dbReference type="AlphaFoldDB" id="A0A6G1QCI6"/>
<feature type="region of interest" description="Disordered" evidence="1">
    <location>
        <begin position="1"/>
        <end position="20"/>
    </location>
</feature>
<accession>A0A6G1QCI6</accession>
<evidence type="ECO:0000313" key="2">
    <source>
        <dbReference type="EMBL" id="KAF3700119.1"/>
    </source>
</evidence>
<keyword evidence="3" id="KW-1185">Reference proteome</keyword>